<feature type="transmembrane region" description="Helical" evidence="6">
    <location>
        <begin position="61"/>
        <end position="82"/>
    </location>
</feature>
<evidence type="ECO:0000256" key="4">
    <source>
        <dbReference type="ARBA" id="ARBA00022989"/>
    </source>
</evidence>
<feature type="transmembrane region" description="Helical" evidence="6">
    <location>
        <begin position="185"/>
        <end position="207"/>
    </location>
</feature>
<dbReference type="InterPro" id="IPR017039">
    <property type="entry name" value="Virul_fac_BrkB"/>
</dbReference>
<keyword evidence="2" id="KW-1003">Cell membrane</keyword>
<accession>A0A919JA17</accession>
<dbReference type="RefSeq" id="WP_203764477.1">
    <property type="nucleotide sequence ID" value="NZ_BAAAYJ010000103.1"/>
</dbReference>
<evidence type="ECO:0000256" key="6">
    <source>
        <dbReference type="SAM" id="Phobius"/>
    </source>
</evidence>
<comment type="subcellular location">
    <subcellularLocation>
        <location evidence="1">Cell membrane</location>
        <topology evidence="1">Multi-pass membrane protein</topology>
    </subcellularLocation>
</comment>
<reference evidence="7" key="1">
    <citation type="submission" date="2021-01" db="EMBL/GenBank/DDBJ databases">
        <title>Whole genome shotgun sequence of Actinoplanes nipponensis NBRC 14063.</title>
        <authorList>
            <person name="Komaki H."/>
            <person name="Tamura T."/>
        </authorList>
    </citation>
    <scope>NUCLEOTIDE SEQUENCE</scope>
    <source>
        <strain evidence="7">NBRC 14063</strain>
    </source>
</reference>
<evidence type="ECO:0000256" key="3">
    <source>
        <dbReference type="ARBA" id="ARBA00022692"/>
    </source>
</evidence>
<feature type="transmembrane region" description="Helical" evidence="6">
    <location>
        <begin position="258"/>
        <end position="279"/>
    </location>
</feature>
<evidence type="ECO:0000313" key="7">
    <source>
        <dbReference type="EMBL" id="GIE47144.1"/>
    </source>
</evidence>
<keyword evidence="5 6" id="KW-0472">Membrane</keyword>
<keyword evidence="4 6" id="KW-1133">Transmembrane helix</keyword>
<evidence type="ECO:0008006" key="9">
    <source>
        <dbReference type="Google" id="ProtNLM"/>
    </source>
</evidence>
<feature type="transmembrane region" description="Helical" evidence="6">
    <location>
        <begin position="111"/>
        <end position="133"/>
    </location>
</feature>
<evidence type="ECO:0000256" key="5">
    <source>
        <dbReference type="ARBA" id="ARBA00023136"/>
    </source>
</evidence>
<protein>
    <recommendedName>
        <fullName evidence="9">YihY family inner membrane protein</fullName>
    </recommendedName>
</protein>
<comment type="caution">
    <text evidence="7">The sequence shown here is derived from an EMBL/GenBank/DDBJ whole genome shotgun (WGS) entry which is preliminary data.</text>
</comment>
<feature type="transmembrane region" description="Helical" evidence="6">
    <location>
        <begin position="154"/>
        <end position="173"/>
    </location>
</feature>
<evidence type="ECO:0000256" key="1">
    <source>
        <dbReference type="ARBA" id="ARBA00004651"/>
    </source>
</evidence>
<dbReference type="EMBL" id="BOMQ01000008">
    <property type="protein sequence ID" value="GIE47144.1"/>
    <property type="molecule type" value="Genomic_DNA"/>
</dbReference>
<evidence type="ECO:0000256" key="2">
    <source>
        <dbReference type="ARBA" id="ARBA00022475"/>
    </source>
</evidence>
<feature type="transmembrane region" description="Helical" evidence="6">
    <location>
        <begin position="219"/>
        <end position="238"/>
    </location>
</feature>
<dbReference type="AlphaFoldDB" id="A0A919JA17"/>
<evidence type="ECO:0000313" key="8">
    <source>
        <dbReference type="Proteomes" id="UP000647172"/>
    </source>
</evidence>
<name>A0A919JA17_9ACTN</name>
<dbReference type="GO" id="GO:0005886">
    <property type="term" value="C:plasma membrane"/>
    <property type="evidence" value="ECO:0007669"/>
    <property type="project" value="UniProtKB-SubCell"/>
</dbReference>
<gene>
    <name evidence="7" type="ORF">Ani05nite_06780</name>
</gene>
<proteinExistence type="predicted"/>
<dbReference type="Proteomes" id="UP000647172">
    <property type="component" value="Unassembled WGS sequence"/>
</dbReference>
<keyword evidence="8" id="KW-1185">Reference proteome</keyword>
<dbReference type="Pfam" id="PF03631">
    <property type="entry name" value="Virul_fac_BrkB"/>
    <property type="match status" value="1"/>
</dbReference>
<sequence length="299" mass="31635">MAVPPDAGRPEAQTAARLLVALPERLRPPVAWVAHRPLGRILLGTASGLVRVQIFDRAMTLAAQAFTSLFPILIMVGVVFGADRVARFAVLARLPASSLHLIDEALADGGLSTFGVVGIVVVLLSSTGLARALARSYGSVWEVPRLPSGPRATWRWLLAVLVVAALLVGSRLSGALTAELPRPRLWSGALLLAADCAVAVLLPALLLNRAVPTRRLIPGGLAFALVMVVVRPAGGIYLPRALQTSYDRYGTIGLAFTYISWLYVMAFCLLLTAVLGQVVTRDDSAAGRLIRGTAGRARA</sequence>
<organism evidence="7 8">
    <name type="scientific">Actinoplanes nipponensis</name>
    <dbReference type="NCBI Taxonomy" id="135950"/>
    <lineage>
        <taxon>Bacteria</taxon>
        <taxon>Bacillati</taxon>
        <taxon>Actinomycetota</taxon>
        <taxon>Actinomycetes</taxon>
        <taxon>Micromonosporales</taxon>
        <taxon>Micromonosporaceae</taxon>
        <taxon>Actinoplanes</taxon>
    </lineage>
</organism>
<keyword evidence="3 6" id="KW-0812">Transmembrane</keyword>